<dbReference type="Proteomes" id="UP000199759">
    <property type="component" value="Unassembled WGS sequence"/>
</dbReference>
<dbReference type="AlphaFoldDB" id="A0A1G9R2I5"/>
<dbReference type="Gene3D" id="3.40.630.30">
    <property type="match status" value="1"/>
</dbReference>
<evidence type="ECO:0000259" key="4">
    <source>
        <dbReference type="PROSITE" id="PS51186"/>
    </source>
</evidence>
<evidence type="ECO:0000256" key="3">
    <source>
        <dbReference type="SAM" id="MobiDB-lite"/>
    </source>
</evidence>
<dbReference type="SUPFAM" id="SSF55729">
    <property type="entry name" value="Acyl-CoA N-acyltransferases (Nat)"/>
    <property type="match status" value="1"/>
</dbReference>
<keyword evidence="6" id="KW-1185">Reference proteome</keyword>
<dbReference type="InterPro" id="IPR016181">
    <property type="entry name" value="Acyl_CoA_acyltransferase"/>
</dbReference>
<keyword evidence="2" id="KW-0012">Acyltransferase</keyword>
<protein>
    <submittedName>
        <fullName evidence="5">Acetyltransferase (GNAT) domain-containing protein</fullName>
    </submittedName>
</protein>
<sequence>MNAESRDRLRVTVARSFDHVVMAMTLRGVTYLGEQRAPYNEEYDGNDLVAASHLIAWRGSEPVGVLRLRWFADFAKVERAAVLPTFRRHGVMRALMQEALRYSARRGYRQVLGHAQLNRVAYWRSHGFRVRPGRPSFMFSDYEYVEIEHPLERPANAITMDSDPLAIIRPDGDWDRPGPFDRSLRRAPRKQRRPEELA</sequence>
<dbReference type="InterPro" id="IPR000182">
    <property type="entry name" value="GNAT_dom"/>
</dbReference>
<gene>
    <name evidence="5" type="ORF">SAMN04488568_10634</name>
</gene>
<dbReference type="OrthoDB" id="9796171at2"/>
<name>A0A1G9R2I5_9PROT</name>
<evidence type="ECO:0000256" key="2">
    <source>
        <dbReference type="ARBA" id="ARBA00023315"/>
    </source>
</evidence>
<evidence type="ECO:0000313" key="5">
    <source>
        <dbReference type="EMBL" id="SDM17341.1"/>
    </source>
</evidence>
<keyword evidence="1 5" id="KW-0808">Transferase</keyword>
<dbReference type="STRING" id="144026.SAMN04488568_10634"/>
<accession>A0A1G9R2I5</accession>
<evidence type="ECO:0000256" key="1">
    <source>
        <dbReference type="ARBA" id="ARBA00022679"/>
    </source>
</evidence>
<feature type="compositionally biased region" description="Basic and acidic residues" evidence="3">
    <location>
        <begin position="170"/>
        <end position="184"/>
    </location>
</feature>
<dbReference type="RefSeq" id="WP_091768784.1">
    <property type="nucleotide sequence ID" value="NZ_FNHG01000006.1"/>
</dbReference>
<evidence type="ECO:0000313" key="6">
    <source>
        <dbReference type="Proteomes" id="UP000199759"/>
    </source>
</evidence>
<proteinExistence type="predicted"/>
<dbReference type="EMBL" id="FNHG01000006">
    <property type="protein sequence ID" value="SDM17341.1"/>
    <property type="molecule type" value="Genomic_DNA"/>
</dbReference>
<dbReference type="CDD" id="cd04301">
    <property type="entry name" value="NAT_SF"/>
    <property type="match status" value="1"/>
</dbReference>
<dbReference type="Pfam" id="PF00583">
    <property type="entry name" value="Acetyltransf_1"/>
    <property type="match status" value="1"/>
</dbReference>
<organism evidence="5 6">
    <name type="scientific">Maricaulis salignorans</name>
    <dbReference type="NCBI Taxonomy" id="144026"/>
    <lineage>
        <taxon>Bacteria</taxon>
        <taxon>Pseudomonadati</taxon>
        <taxon>Pseudomonadota</taxon>
        <taxon>Alphaproteobacteria</taxon>
        <taxon>Maricaulales</taxon>
        <taxon>Maricaulaceae</taxon>
        <taxon>Maricaulis</taxon>
    </lineage>
</organism>
<dbReference type="PANTHER" id="PTHR43877">
    <property type="entry name" value="AMINOALKYLPHOSPHONATE N-ACETYLTRANSFERASE-RELATED-RELATED"/>
    <property type="match status" value="1"/>
</dbReference>
<reference evidence="5 6" key="1">
    <citation type="submission" date="2016-10" db="EMBL/GenBank/DDBJ databases">
        <authorList>
            <person name="de Groot N.N."/>
        </authorList>
    </citation>
    <scope>NUCLEOTIDE SEQUENCE [LARGE SCALE GENOMIC DNA]</scope>
    <source>
        <strain evidence="5 6">DSM 16077</strain>
    </source>
</reference>
<feature type="region of interest" description="Disordered" evidence="3">
    <location>
        <begin position="169"/>
        <end position="198"/>
    </location>
</feature>
<dbReference type="PROSITE" id="PS51186">
    <property type="entry name" value="GNAT"/>
    <property type="match status" value="1"/>
</dbReference>
<feature type="domain" description="N-acetyltransferase" evidence="4">
    <location>
        <begin position="1"/>
        <end position="152"/>
    </location>
</feature>
<dbReference type="InterPro" id="IPR050832">
    <property type="entry name" value="Bact_Acetyltransf"/>
</dbReference>
<dbReference type="GO" id="GO:0016747">
    <property type="term" value="F:acyltransferase activity, transferring groups other than amino-acyl groups"/>
    <property type="evidence" value="ECO:0007669"/>
    <property type="project" value="InterPro"/>
</dbReference>